<sequence length="261" mass="30139">MRRSLTDVIFMSEKRKNLLLLLKNGPRKMDEILEILDVTRHAILPQIKILSENGLMVKTKDICRLTEIGEIIVEDMLPLMGTISVLEGNHQYWTEHDISPVPLHLLKRIRELHSCHILEPDLNDMFELNKQLVENALGSSSIMGATSFLHPAFPSFLLDLVEKGIDVLIIMSEPALKKHIQDYQHELEVFLGSKRGKLFVYPDDLKLASLFITDQFLMMCLFDRSGNYDRKDLVFCNEAALKWGSELFEYYLLRSQPIIEL</sequence>
<dbReference type="InterPro" id="IPR013561">
    <property type="entry name" value="FilR1_middle_dom"/>
</dbReference>
<evidence type="ECO:0000259" key="1">
    <source>
        <dbReference type="Pfam" id="PF08350"/>
    </source>
</evidence>
<organism evidence="2 3">
    <name type="scientific">Methanolobus vulcani</name>
    <dbReference type="NCBI Taxonomy" id="38026"/>
    <lineage>
        <taxon>Archaea</taxon>
        <taxon>Methanobacteriati</taxon>
        <taxon>Methanobacteriota</taxon>
        <taxon>Stenosarchaea group</taxon>
        <taxon>Methanomicrobia</taxon>
        <taxon>Methanosarcinales</taxon>
        <taxon>Methanosarcinaceae</taxon>
        <taxon>Methanolobus</taxon>
    </lineage>
</organism>
<keyword evidence="3" id="KW-1185">Reference proteome</keyword>
<dbReference type="OrthoDB" id="11410at2157"/>
<dbReference type="Gene3D" id="1.10.10.10">
    <property type="entry name" value="Winged helix-like DNA-binding domain superfamily/Winged helix DNA-binding domain"/>
    <property type="match status" value="1"/>
</dbReference>
<dbReference type="InterPro" id="IPR036390">
    <property type="entry name" value="WH_DNA-bd_sf"/>
</dbReference>
<dbReference type="EMBL" id="FNCA01000004">
    <property type="protein sequence ID" value="SDF87345.1"/>
    <property type="molecule type" value="Genomic_DNA"/>
</dbReference>
<proteinExistence type="predicted"/>
<feature type="domain" description="Methanogenesis regulatory protein FilR1 middle" evidence="1">
    <location>
        <begin position="125"/>
        <end position="252"/>
    </location>
</feature>
<dbReference type="RefSeq" id="WP_091709939.1">
    <property type="nucleotide sequence ID" value="NZ_FNCA01000004.1"/>
</dbReference>
<evidence type="ECO:0000313" key="2">
    <source>
        <dbReference type="EMBL" id="SDF87345.1"/>
    </source>
</evidence>
<evidence type="ECO:0000313" key="3">
    <source>
        <dbReference type="Proteomes" id="UP000199259"/>
    </source>
</evidence>
<accession>A0A7Z7AZK9</accession>
<reference evidence="2 3" key="1">
    <citation type="submission" date="2016-10" db="EMBL/GenBank/DDBJ databases">
        <authorList>
            <person name="Varghese N."/>
            <person name="Submissions S."/>
        </authorList>
    </citation>
    <scope>NUCLEOTIDE SEQUENCE [LARGE SCALE GENOMIC DNA]</scope>
    <source>
        <strain evidence="2 3">PL 12/M</strain>
    </source>
</reference>
<dbReference type="Pfam" id="PF08350">
    <property type="entry name" value="FilR1_middle"/>
    <property type="match status" value="1"/>
</dbReference>
<dbReference type="AlphaFoldDB" id="A0A7Z7AZK9"/>
<dbReference type="InterPro" id="IPR036388">
    <property type="entry name" value="WH-like_DNA-bd_sf"/>
</dbReference>
<dbReference type="PIRSF" id="PIRSF006692">
    <property type="entry name" value="TF_HTH_AF0396_prd"/>
    <property type="match status" value="1"/>
</dbReference>
<protein>
    <submittedName>
        <fullName evidence="2">Predicted transcriptional regulator, contains HTH domain</fullName>
    </submittedName>
</protein>
<dbReference type="InterPro" id="IPR016490">
    <property type="entry name" value="Tscrpt_reg_HTH_AF0396-typ3"/>
</dbReference>
<comment type="caution">
    <text evidence="2">The sequence shown here is derived from an EMBL/GenBank/DDBJ whole genome shotgun (WGS) entry which is preliminary data.</text>
</comment>
<dbReference type="Proteomes" id="UP000199259">
    <property type="component" value="Unassembled WGS sequence"/>
</dbReference>
<gene>
    <name evidence="2" type="ORF">SAMN04488589_1608</name>
</gene>
<name>A0A7Z7AZK9_9EURY</name>
<dbReference type="SUPFAM" id="SSF46785">
    <property type="entry name" value="Winged helix' DNA-binding domain"/>
    <property type="match status" value="1"/>
</dbReference>